<keyword evidence="2" id="KW-1185">Reference proteome</keyword>
<proteinExistence type="predicted"/>
<dbReference type="PANTHER" id="PTHR37310:SF1">
    <property type="entry name" value="CYTOPLASMIC PROTEIN"/>
    <property type="match status" value="1"/>
</dbReference>
<dbReference type="RefSeq" id="WP_144853244.1">
    <property type="nucleotide sequence ID" value="NZ_VMRJ01000008.1"/>
</dbReference>
<protein>
    <submittedName>
        <fullName evidence="1">Four-helix bundle copper-binding protein</fullName>
    </submittedName>
</protein>
<dbReference type="PANTHER" id="PTHR37310">
    <property type="entry name" value="CYTOPLASMIC PROTEIN-RELATED"/>
    <property type="match status" value="1"/>
</dbReference>
<accession>A0A558BKK2</accession>
<name>A0A558BKK2_9BACT</name>
<evidence type="ECO:0000313" key="1">
    <source>
        <dbReference type="EMBL" id="TVT37029.1"/>
    </source>
</evidence>
<organism evidence="1 2">
    <name type="scientific">Hymenobacter setariae</name>
    <dbReference type="NCBI Taxonomy" id="2594794"/>
    <lineage>
        <taxon>Bacteria</taxon>
        <taxon>Pseudomonadati</taxon>
        <taxon>Bacteroidota</taxon>
        <taxon>Cytophagia</taxon>
        <taxon>Cytophagales</taxon>
        <taxon>Hymenobacteraceae</taxon>
        <taxon>Hymenobacter</taxon>
    </lineage>
</organism>
<gene>
    <name evidence="1" type="ORF">FNT36_24515</name>
</gene>
<evidence type="ECO:0000313" key="2">
    <source>
        <dbReference type="Proteomes" id="UP000317624"/>
    </source>
</evidence>
<sequence>MHAQNQSLLDALNACIAACEHCATACLQEDDVKMMARCISLDRDCADVCALTARLVARGSEHAAHLLRECAEVCKACGDECAQHTHMPHCQACAEACRRCEEACRQGLQAA</sequence>
<dbReference type="OrthoDB" id="5396211at2"/>
<dbReference type="AlphaFoldDB" id="A0A558BKK2"/>
<dbReference type="Proteomes" id="UP000317624">
    <property type="component" value="Unassembled WGS sequence"/>
</dbReference>
<dbReference type="Gene3D" id="1.20.1270.360">
    <property type="match status" value="1"/>
</dbReference>
<dbReference type="EMBL" id="VMRJ01000008">
    <property type="protein sequence ID" value="TVT37029.1"/>
    <property type="molecule type" value="Genomic_DNA"/>
</dbReference>
<dbReference type="Pfam" id="PF03860">
    <property type="entry name" value="Csp"/>
    <property type="match status" value="1"/>
</dbReference>
<comment type="caution">
    <text evidence="1">The sequence shown here is derived from an EMBL/GenBank/DDBJ whole genome shotgun (WGS) entry which is preliminary data.</text>
</comment>
<dbReference type="InterPro" id="IPR044543">
    <property type="entry name" value="YHJQ-like"/>
</dbReference>
<reference evidence="1 2" key="1">
    <citation type="submission" date="2019-07" db="EMBL/GenBank/DDBJ databases">
        <title>Hymenobacter sp. straun FUR1 Genome sequencing and assembly.</title>
        <authorList>
            <person name="Chhetri G."/>
        </authorList>
    </citation>
    <scope>NUCLEOTIDE SEQUENCE [LARGE SCALE GENOMIC DNA]</scope>
    <source>
        <strain evidence="1 2">Fur1</strain>
    </source>
</reference>
<dbReference type="CDD" id="cd08026">
    <property type="entry name" value="DUF326"/>
    <property type="match status" value="1"/>
</dbReference>
<dbReference type="InterPro" id="IPR005560">
    <property type="entry name" value="Csp_YhjQ"/>
</dbReference>